<evidence type="ECO:0000313" key="1">
    <source>
        <dbReference type="EMBL" id="JAP21942.1"/>
    </source>
</evidence>
<protein>
    <submittedName>
        <fullName evidence="1">Putative ovule protein</fullName>
    </submittedName>
</protein>
<dbReference type="EMBL" id="GEDG01017129">
    <property type="protein sequence ID" value="JAP21942.1"/>
    <property type="molecule type" value="Transcribed_RNA"/>
</dbReference>
<reference evidence="1" key="1">
    <citation type="submission" date="2015-12" db="EMBL/GenBank/DDBJ databases">
        <title>Gene expression during late stages of embryo sac development: a critical building block for successful pollen-pistil interactions.</title>
        <authorList>
            <person name="Liu Y."/>
            <person name="Joly V."/>
            <person name="Sabar M."/>
            <person name="Matton D.P."/>
        </authorList>
    </citation>
    <scope>NUCLEOTIDE SEQUENCE</scope>
</reference>
<proteinExistence type="predicted"/>
<dbReference type="AlphaFoldDB" id="A0A0V0HQT2"/>
<name>A0A0V0HQT2_SOLCH</name>
<organism evidence="1">
    <name type="scientific">Solanum chacoense</name>
    <name type="common">Chaco potato</name>
    <dbReference type="NCBI Taxonomy" id="4108"/>
    <lineage>
        <taxon>Eukaryota</taxon>
        <taxon>Viridiplantae</taxon>
        <taxon>Streptophyta</taxon>
        <taxon>Embryophyta</taxon>
        <taxon>Tracheophyta</taxon>
        <taxon>Spermatophyta</taxon>
        <taxon>Magnoliopsida</taxon>
        <taxon>eudicotyledons</taxon>
        <taxon>Gunneridae</taxon>
        <taxon>Pentapetalae</taxon>
        <taxon>asterids</taxon>
        <taxon>lamiids</taxon>
        <taxon>Solanales</taxon>
        <taxon>Solanaceae</taxon>
        <taxon>Solanoideae</taxon>
        <taxon>Solaneae</taxon>
        <taxon>Solanum</taxon>
    </lineage>
</organism>
<accession>A0A0V0HQT2</accession>
<sequence>MDLGYYVHHIHALSVTPTSVSNFDNCSRSSAFGFPSSIDQSTNSRFDTSCYRVNFLQSPVHNSHSYTTTHPYTSLFVSWDLGLFSELSKQSAHRIIGIITPPFITLLEYTKDLELHDLQHNLPYPITTHTGLPVVVRRARGVPGTCQDCTKQVKH</sequence>